<evidence type="ECO:0000313" key="5">
    <source>
        <dbReference type="EMBL" id="AST94451.1"/>
    </source>
</evidence>
<dbReference type="PANTHER" id="PTHR34976">
    <property type="entry name" value="RIBONUCLEASE YQCG-RELATED"/>
    <property type="match status" value="1"/>
</dbReference>
<comment type="subcellular location">
    <subcellularLocation>
        <location evidence="1">Cell membrane</location>
    </subcellularLocation>
</comment>
<accession>A0A223KYE5</accession>
<evidence type="ECO:0000256" key="3">
    <source>
        <dbReference type="ARBA" id="ARBA00023136"/>
    </source>
</evidence>
<dbReference type="Pfam" id="PF13930">
    <property type="entry name" value="Endonuclea_NS_2"/>
    <property type="match status" value="1"/>
</dbReference>
<sequence>MGKGDLSKKVTYGDQYTKVDGKKTLKPNIEYSTKEGYHYKTDSEGRITNVEATLQLGKADRNNYAQRTVGREDRLPNDDGGHLIASIFKGSGEIDNLVPMNAALNRKEYKVLETSWKKALQAGKEVTVKVKPIYEANSSRPTEFKVSYTIDGKKYSDRLTNYLGGKLDGN</sequence>
<evidence type="ECO:0000256" key="2">
    <source>
        <dbReference type="ARBA" id="ARBA00022475"/>
    </source>
</evidence>
<dbReference type="InterPro" id="IPR051768">
    <property type="entry name" value="Bact_secretion_toxin"/>
</dbReference>
<name>A0A223KYE5_9BACI</name>
<gene>
    <name evidence="5" type="ORF">BC6307_21315</name>
</gene>
<protein>
    <recommendedName>
        <fullName evidence="4">Type VII secretion system protein EssD-like domain-containing protein</fullName>
    </recommendedName>
</protein>
<feature type="domain" description="Type VII secretion system protein EssD-like" evidence="4">
    <location>
        <begin position="27"/>
        <end position="152"/>
    </location>
</feature>
<dbReference type="GO" id="GO:0005886">
    <property type="term" value="C:plasma membrane"/>
    <property type="evidence" value="ECO:0007669"/>
    <property type="project" value="UniProtKB-SubCell"/>
</dbReference>
<keyword evidence="2" id="KW-1003">Cell membrane</keyword>
<dbReference type="PANTHER" id="PTHR34976:SF2">
    <property type="entry name" value="TYPE VII SECRETION SYSTEM PROTEIN ESSD"/>
    <property type="match status" value="1"/>
</dbReference>
<keyword evidence="6" id="KW-1185">Reference proteome</keyword>
<dbReference type="Proteomes" id="UP000215224">
    <property type="component" value="Chromosome"/>
</dbReference>
<proteinExistence type="predicted"/>
<reference evidence="5 6" key="1">
    <citation type="submission" date="2016-12" db="EMBL/GenBank/DDBJ databases">
        <title>The whole genome sequencing and assembly of Bacillus cohnii DSM 6307T strain.</title>
        <authorList>
            <person name="Lee Y.-J."/>
            <person name="Yi H."/>
            <person name="Bahn Y.-S."/>
            <person name="Kim J.F."/>
            <person name="Lee D.-W."/>
        </authorList>
    </citation>
    <scope>NUCLEOTIDE SEQUENCE [LARGE SCALE GENOMIC DNA]</scope>
    <source>
        <strain evidence="5 6">DSM 6307</strain>
    </source>
</reference>
<evidence type="ECO:0000256" key="1">
    <source>
        <dbReference type="ARBA" id="ARBA00004236"/>
    </source>
</evidence>
<dbReference type="KEGG" id="bcoh:BC6307_21315"/>
<dbReference type="InterPro" id="IPR044929">
    <property type="entry name" value="DNA/RNA_non-sp_Endonuclease_sf"/>
</dbReference>
<organism evidence="5 6">
    <name type="scientific">Sutcliffiella cohnii</name>
    <dbReference type="NCBI Taxonomy" id="33932"/>
    <lineage>
        <taxon>Bacteria</taxon>
        <taxon>Bacillati</taxon>
        <taxon>Bacillota</taxon>
        <taxon>Bacilli</taxon>
        <taxon>Bacillales</taxon>
        <taxon>Bacillaceae</taxon>
        <taxon>Sutcliffiella</taxon>
    </lineage>
</organism>
<evidence type="ECO:0000313" key="6">
    <source>
        <dbReference type="Proteomes" id="UP000215224"/>
    </source>
</evidence>
<dbReference type="Gene3D" id="3.40.570.10">
    <property type="entry name" value="Extracellular Endonuclease, subunit A"/>
    <property type="match status" value="1"/>
</dbReference>
<evidence type="ECO:0000259" key="4">
    <source>
        <dbReference type="Pfam" id="PF13930"/>
    </source>
</evidence>
<keyword evidence="3" id="KW-0472">Membrane</keyword>
<dbReference type="EMBL" id="CP018866">
    <property type="protein sequence ID" value="AST94451.1"/>
    <property type="molecule type" value="Genomic_DNA"/>
</dbReference>
<dbReference type="InterPro" id="IPR044927">
    <property type="entry name" value="Endonuclea_NS_2"/>
</dbReference>
<dbReference type="AlphaFoldDB" id="A0A223KYE5"/>
<dbReference type="STRING" id="1314751.GCA_001591425_04925"/>